<dbReference type="Proteomes" id="UP000007524">
    <property type="component" value="Segment"/>
</dbReference>
<evidence type="ECO:0000313" key="1">
    <source>
        <dbReference type="EMBL" id="AFA44394.1"/>
    </source>
</evidence>
<name>H6X3S8_9CAUD</name>
<reference evidence="1 2" key="1">
    <citation type="journal article" date="2012" name="J. Virol.">
        <title>Genome of Klebsiella sp.-Infecting Bacteriophage vB_KleM_RaK2.</title>
        <authorList>
            <person name="Simoliunas E."/>
            <person name="Kaliniene L."/>
            <person name="Truncaite L."/>
            <person name="Klausa V."/>
            <person name="Zajanckauskaite A."/>
            <person name="Meskys R."/>
        </authorList>
    </citation>
    <scope>NUCLEOTIDE SEQUENCE [LARGE SCALE GENOMIC DNA]</scope>
</reference>
<organism evidence="1 2">
    <name type="scientific">Klebsiella phage vB_KleM_RaK2</name>
    <dbReference type="NCBI Taxonomy" id="1147094"/>
    <lineage>
        <taxon>Viruses</taxon>
        <taxon>Duplodnaviria</taxon>
        <taxon>Heunggongvirae</taxon>
        <taxon>Uroviricota</taxon>
        <taxon>Caudoviricetes</taxon>
        <taxon>Alcyoneusvirus</taxon>
        <taxon>Alcyoneusvirus RaK2</taxon>
    </lineage>
</organism>
<sequence>MSDKKELQIQDVLHHIDIADYKYYDTLSDEEKKSFTPYTVLRWVSALDDSLLVTYNAKEIENVFGKWKGGGKEALNELVLELQKDGVGVLNVSKYCHTEPYDWRIKFSVKDKNSSEKLISTLKDFGIKSYEILQLENSDVLKYQLIFLNDMVNDGFWEMKDHPDLVYQLMCSVQDMVGAEPKVHNWIPFTKGLKNVSTELFNIIKQTQPELTRENINELEYKILLLSYSKESFKELLDDFGYQESEVKKLLKTFKEECSKYGKEI</sequence>
<evidence type="ECO:0000313" key="2">
    <source>
        <dbReference type="Proteomes" id="UP000007524"/>
    </source>
</evidence>
<accession>H6X3S8</accession>
<dbReference type="RefSeq" id="YP_007007276.1">
    <property type="nucleotide sequence ID" value="NC_019526.1"/>
</dbReference>
<dbReference type="KEGG" id="vg:14012709"/>
<dbReference type="OrthoDB" id="7022at10239"/>
<keyword evidence="2" id="KW-1185">Reference proteome</keyword>
<gene>
    <name evidence="1" type="ORF">RaK2_00121</name>
</gene>
<dbReference type="GeneID" id="14012709"/>
<proteinExistence type="predicted"/>
<dbReference type="EMBL" id="JQ513383">
    <property type="protein sequence ID" value="AFA44394.1"/>
    <property type="molecule type" value="Genomic_DNA"/>
</dbReference>
<protein>
    <submittedName>
        <fullName evidence="1">Uncharacterized protein</fullName>
    </submittedName>
</protein>